<reference evidence="2 3" key="1">
    <citation type="submission" date="2020-09" db="EMBL/GenBank/DDBJ databases">
        <title>Roseomonas.</title>
        <authorList>
            <person name="Zhu W."/>
        </authorList>
    </citation>
    <scope>NUCLEOTIDE SEQUENCE [LARGE SCALE GENOMIC DNA]</scope>
    <source>
        <strain evidence="2 3">573</strain>
    </source>
</reference>
<dbReference type="EMBL" id="JACTNG010000011">
    <property type="protein sequence ID" value="MBO1081020.1"/>
    <property type="molecule type" value="Genomic_DNA"/>
</dbReference>
<name>A0ABS3KVP3_9PROT</name>
<dbReference type="InterPro" id="IPR004143">
    <property type="entry name" value="BPL_LPL_catalytic"/>
</dbReference>
<gene>
    <name evidence="2" type="ORF">IAI61_18410</name>
</gene>
<comment type="caution">
    <text evidence="2">The sequence shown here is derived from an EMBL/GenBank/DDBJ whole genome shotgun (WGS) entry which is preliminary data.</text>
</comment>
<accession>A0ABS3KVP3</accession>
<evidence type="ECO:0000259" key="1">
    <source>
        <dbReference type="Pfam" id="PF16917"/>
    </source>
</evidence>
<dbReference type="Gene3D" id="3.30.930.10">
    <property type="entry name" value="Bira Bifunctional Protein, Domain 2"/>
    <property type="match status" value="1"/>
</dbReference>
<evidence type="ECO:0000313" key="2">
    <source>
        <dbReference type="EMBL" id="MBO1081020.1"/>
    </source>
</evidence>
<evidence type="ECO:0000313" key="3">
    <source>
        <dbReference type="Proteomes" id="UP001518989"/>
    </source>
</evidence>
<dbReference type="Proteomes" id="UP001518989">
    <property type="component" value="Unassembled WGS sequence"/>
</dbReference>
<sequence>MSATAPAQGLPPLPSLFAPHALPAGADAMVEAARMAPMLGAGTLAWVDAPDSVQAAVVLEPELPLAAARVALLAAATAAVDALVVLGPPEIPMALRWPATVLVNGGTVGQALLATPPGTAETAVPDWMVAGIRLDMHGHAAEPGLFPDRTALAEEGFAEVPVPELVAAWARHLMAGLAEWQEEGFFRLSERVLERLEDAQGAALDPLDGSLLLPGGRRFSVMTDRKAGE</sequence>
<feature type="domain" description="BPL/LPL catalytic" evidence="1">
    <location>
        <begin position="13"/>
        <end position="190"/>
    </location>
</feature>
<dbReference type="SUPFAM" id="SSF55681">
    <property type="entry name" value="Class II aaRS and biotin synthetases"/>
    <property type="match status" value="1"/>
</dbReference>
<protein>
    <recommendedName>
        <fullName evidence="1">BPL/LPL catalytic domain-containing protein</fullName>
    </recommendedName>
</protein>
<dbReference type="InterPro" id="IPR045864">
    <property type="entry name" value="aa-tRNA-synth_II/BPL/LPL"/>
</dbReference>
<organism evidence="2 3">
    <name type="scientific">Roseomonas haemaphysalidis</name>
    <dbReference type="NCBI Taxonomy" id="2768162"/>
    <lineage>
        <taxon>Bacteria</taxon>
        <taxon>Pseudomonadati</taxon>
        <taxon>Pseudomonadota</taxon>
        <taxon>Alphaproteobacteria</taxon>
        <taxon>Acetobacterales</taxon>
        <taxon>Roseomonadaceae</taxon>
        <taxon>Roseomonas</taxon>
    </lineage>
</organism>
<proteinExistence type="predicted"/>
<dbReference type="RefSeq" id="WP_207419185.1">
    <property type="nucleotide sequence ID" value="NZ_CP061177.1"/>
</dbReference>
<dbReference type="Pfam" id="PF16917">
    <property type="entry name" value="BPL_LplA_LipB_2"/>
    <property type="match status" value="1"/>
</dbReference>
<keyword evidence="3" id="KW-1185">Reference proteome</keyword>